<proteinExistence type="predicted"/>
<evidence type="ECO:0000256" key="1">
    <source>
        <dbReference type="SAM" id="MobiDB-lite"/>
    </source>
</evidence>
<dbReference type="EMBL" id="JACGWO010000003">
    <property type="protein sequence ID" value="KAK4433377.1"/>
    <property type="molecule type" value="Genomic_DNA"/>
</dbReference>
<organism evidence="2 3">
    <name type="scientific">Sesamum alatum</name>
    <dbReference type="NCBI Taxonomy" id="300844"/>
    <lineage>
        <taxon>Eukaryota</taxon>
        <taxon>Viridiplantae</taxon>
        <taxon>Streptophyta</taxon>
        <taxon>Embryophyta</taxon>
        <taxon>Tracheophyta</taxon>
        <taxon>Spermatophyta</taxon>
        <taxon>Magnoliopsida</taxon>
        <taxon>eudicotyledons</taxon>
        <taxon>Gunneridae</taxon>
        <taxon>Pentapetalae</taxon>
        <taxon>asterids</taxon>
        <taxon>lamiids</taxon>
        <taxon>Lamiales</taxon>
        <taxon>Pedaliaceae</taxon>
        <taxon>Sesamum</taxon>
    </lineage>
</organism>
<gene>
    <name evidence="2" type="ORF">Salat_1100000</name>
</gene>
<evidence type="ECO:0000313" key="3">
    <source>
        <dbReference type="Proteomes" id="UP001293254"/>
    </source>
</evidence>
<protein>
    <submittedName>
        <fullName evidence="2">Uncharacterized protein</fullName>
    </submittedName>
</protein>
<feature type="compositionally biased region" description="Basic and acidic residues" evidence="1">
    <location>
        <begin position="1"/>
        <end position="10"/>
    </location>
</feature>
<evidence type="ECO:0000313" key="2">
    <source>
        <dbReference type="EMBL" id="KAK4433377.1"/>
    </source>
</evidence>
<accession>A0AAE1YNM7</accession>
<sequence>MTKSFHDNAIRRVLPPRTKESQNSGLWRLKFNVEETGDLRDVLNSKWEDKRVMFAKTGANDDIVAANDAIEVDNIVDDNIEDSDDFNYDDPLVVDCLIRTGMKRVI</sequence>
<reference evidence="2" key="1">
    <citation type="submission" date="2020-06" db="EMBL/GenBank/DDBJ databases">
        <authorList>
            <person name="Li T."/>
            <person name="Hu X."/>
            <person name="Zhang T."/>
            <person name="Song X."/>
            <person name="Zhang H."/>
            <person name="Dai N."/>
            <person name="Sheng W."/>
            <person name="Hou X."/>
            <person name="Wei L."/>
        </authorList>
    </citation>
    <scope>NUCLEOTIDE SEQUENCE</scope>
    <source>
        <strain evidence="2">3651</strain>
        <tissue evidence="2">Leaf</tissue>
    </source>
</reference>
<reference evidence="2" key="2">
    <citation type="journal article" date="2024" name="Plant">
        <title>Genomic evolution and insights into agronomic trait innovations of Sesamum species.</title>
        <authorList>
            <person name="Miao H."/>
            <person name="Wang L."/>
            <person name="Qu L."/>
            <person name="Liu H."/>
            <person name="Sun Y."/>
            <person name="Le M."/>
            <person name="Wang Q."/>
            <person name="Wei S."/>
            <person name="Zheng Y."/>
            <person name="Lin W."/>
            <person name="Duan Y."/>
            <person name="Cao H."/>
            <person name="Xiong S."/>
            <person name="Wang X."/>
            <person name="Wei L."/>
            <person name="Li C."/>
            <person name="Ma Q."/>
            <person name="Ju M."/>
            <person name="Zhao R."/>
            <person name="Li G."/>
            <person name="Mu C."/>
            <person name="Tian Q."/>
            <person name="Mei H."/>
            <person name="Zhang T."/>
            <person name="Gao T."/>
            <person name="Zhang H."/>
        </authorList>
    </citation>
    <scope>NUCLEOTIDE SEQUENCE</scope>
    <source>
        <strain evidence="2">3651</strain>
    </source>
</reference>
<feature type="region of interest" description="Disordered" evidence="1">
    <location>
        <begin position="1"/>
        <end position="21"/>
    </location>
</feature>
<dbReference type="Proteomes" id="UP001293254">
    <property type="component" value="Unassembled WGS sequence"/>
</dbReference>
<dbReference type="AlphaFoldDB" id="A0AAE1YNM7"/>
<name>A0AAE1YNM7_9LAMI</name>
<comment type="caution">
    <text evidence="2">The sequence shown here is derived from an EMBL/GenBank/DDBJ whole genome shotgun (WGS) entry which is preliminary data.</text>
</comment>
<keyword evidence="3" id="KW-1185">Reference proteome</keyword>